<accession>A0A1B6JEN9</accession>
<gene>
    <name evidence="1" type="ORF">g.35449</name>
</gene>
<sequence length="416" mass="49046">PGWQLTEHDSLSPLCEWRIRFIRENHLWNNWRQGHFTMYHMVSVHGEEANAVFYDNDYLVMLVYNEMTLWDIRGDPICLMTNPCDLDTALLVDHFEILSEDRILLVQVSYVSVYRISVTSSHWPLIHAFYFDERLSTRDFSVYDAMSPGPREDGLVSLPQSCFYTVNGDYFLGVASGYARLLHIWNISTGDKLKEVICPVSNPNSYFTNLYHSHKPSPDILVLVEEDLREEISFRAMVHLFVYDLSEMCFRAFVESRSGRVISIYKCMIYDPYVFIRDACFMSIFNYKTFTLVDIMPASSNPFVFNNNVIYSREAKYRQFDVSTGETELLTDFNAYPTFFLACDRFIAQVRGFLKFEVLEVGRREKDRCWVLCDTPRNQYWLACKVATTNAMYTKRIIIEFRADEYKRNIYLLNFW</sequence>
<evidence type="ECO:0008006" key="2">
    <source>
        <dbReference type="Google" id="ProtNLM"/>
    </source>
</evidence>
<dbReference type="AlphaFoldDB" id="A0A1B6JEN9"/>
<organism evidence="1">
    <name type="scientific">Homalodisca liturata</name>
    <dbReference type="NCBI Taxonomy" id="320908"/>
    <lineage>
        <taxon>Eukaryota</taxon>
        <taxon>Metazoa</taxon>
        <taxon>Ecdysozoa</taxon>
        <taxon>Arthropoda</taxon>
        <taxon>Hexapoda</taxon>
        <taxon>Insecta</taxon>
        <taxon>Pterygota</taxon>
        <taxon>Neoptera</taxon>
        <taxon>Paraneoptera</taxon>
        <taxon>Hemiptera</taxon>
        <taxon>Auchenorrhyncha</taxon>
        <taxon>Membracoidea</taxon>
        <taxon>Cicadellidae</taxon>
        <taxon>Cicadellinae</taxon>
        <taxon>Proconiini</taxon>
        <taxon>Homalodisca</taxon>
    </lineage>
</organism>
<protein>
    <recommendedName>
        <fullName evidence="2">CNH domain-containing protein</fullName>
    </recommendedName>
</protein>
<reference evidence="1" key="1">
    <citation type="submission" date="2015-11" db="EMBL/GenBank/DDBJ databases">
        <title>De novo transcriptome assembly of four potential Pierce s Disease insect vectors from Arizona vineyards.</title>
        <authorList>
            <person name="Tassone E.E."/>
        </authorList>
    </citation>
    <scope>NUCLEOTIDE SEQUENCE</scope>
</reference>
<proteinExistence type="predicted"/>
<dbReference type="EMBL" id="GECU01010071">
    <property type="protein sequence ID" value="JAS97635.1"/>
    <property type="molecule type" value="Transcribed_RNA"/>
</dbReference>
<name>A0A1B6JEN9_9HEMI</name>
<feature type="non-terminal residue" evidence="1">
    <location>
        <position position="1"/>
    </location>
</feature>
<evidence type="ECO:0000313" key="1">
    <source>
        <dbReference type="EMBL" id="JAS97635.1"/>
    </source>
</evidence>